<organism evidence="1">
    <name type="scientific">viral metagenome</name>
    <dbReference type="NCBI Taxonomy" id="1070528"/>
    <lineage>
        <taxon>unclassified sequences</taxon>
        <taxon>metagenomes</taxon>
        <taxon>organismal metagenomes</taxon>
    </lineage>
</organism>
<name>A0A6C0BZK6_9ZZZZ</name>
<evidence type="ECO:0000313" key="1">
    <source>
        <dbReference type="EMBL" id="QHS97626.1"/>
    </source>
</evidence>
<dbReference type="EMBL" id="MN739301">
    <property type="protein sequence ID" value="QHS97626.1"/>
    <property type="molecule type" value="Genomic_DNA"/>
</dbReference>
<sequence>MKPSKYKHPPWLNASKRQPTEAAVSPWVEVESRKWLLTRDVDDNHSLPCQASVRTWIDLGGFTIRSNQGLHFHCDMAPPQHRETRWLRIENGCVQLDHESAAVSIRSYAHVELHNVVVKNIADVVTSMYTPPVLSFDACAFAQLTSVSVRRASAVRTRNYCLVEVSGGCQGLVRKGGVSIYDCTFSAAQQASLEIVGLGLARLRCVRICRLTLEHLHGTRVTGIKLSACSNCIVDLVALLHSRALCVLQGLRFESQCLHCALFENQVDLSSCSGESSACVCSPRSQVYDSSTTVLDSERQCL</sequence>
<accession>A0A6C0BZK6</accession>
<dbReference type="AlphaFoldDB" id="A0A6C0BZK6"/>
<protein>
    <submittedName>
        <fullName evidence="1">Uncharacterized protein</fullName>
    </submittedName>
</protein>
<reference evidence="1" key="1">
    <citation type="journal article" date="2020" name="Nature">
        <title>Giant virus diversity and host interactions through global metagenomics.</title>
        <authorList>
            <person name="Schulz F."/>
            <person name="Roux S."/>
            <person name="Paez-Espino D."/>
            <person name="Jungbluth S."/>
            <person name="Walsh D.A."/>
            <person name="Denef V.J."/>
            <person name="McMahon K.D."/>
            <person name="Konstantinidis K.T."/>
            <person name="Eloe-Fadrosh E.A."/>
            <person name="Kyrpides N.C."/>
            <person name="Woyke T."/>
        </authorList>
    </citation>
    <scope>NUCLEOTIDE SEQUENCE</scope>
    <source>
        <strain evidence="1">GVMAG-M-3300020182-33</strain>
    </source>
</reference>
<proteinExistence type="predicted"/>